<organism evidence="5 6">
    <name type="scientific">Vitis rotundifolia</name>
    <name type="common">Muscadine grape</name>
    <dbReference type="NCBI Taxonomy" id="103349"/>
    <lineage>
        <taxon>Eukaryota</taxon>
        <taxon>Viridiplantae</taxon>
        <taxon>Streptophyta</taxon>
        <taxon>Embryophyta</taxon>
        <taxon>Tracheophyta</taxon>
        <taxon>Spermatophyta</taxon>
        <taxon>Magnoliopsida</taxon>
        <taxon>eudicotyledons</taxon>
        <taxon>Gunneridae</taxon>
        <taxon>Pentapetalae</taxon>
        <taxon>rosids</taxon>
        <taxon>Vitales</taxon>
        <taxon>Vitaceae</taxon>
        <taxon>Viteae</taxon>
        <taxon>Vitis</taxon>
    </lineage>
</organism>
<evidence type="ECO:0000313" key="6">
    <source>
        <dbReference type="Proteomes" id="UP001168098"/>
    </source>
</evidence>
<feature type="coiled-coil region" evidence="1">
    <location>
        <begin position="827"/>
        <end position="978"/>
    </location>
</feature>
<gene>
    <name evidence="5" type="ORF">PVL29_021398</name>
</gene>
<comment type="caution">
    <text evidence="5">The sequence shown here is derived from an EMBL/GenBank/DDBJ whole genome shotgun (WGS) entry which is preliminary data.</text>
</comment>
<dbReference type="Proteomes" id="UP001168098">
    <property type="component" value="Unassembled WGS sequence"/>
</dbReference>
<feature type="domain" description="SLH" evidence="4">
    <location>
        <begin position="740"/>
        <end position="808"/>
    </location>
</feature>
<feature type="compositionally biased region" description="Polar residues" evidence="2">
    <location>
        <begin position="235"/>
        <end position="244"/>
    </location>
</feature>
<evidence type="ECO:0000256" key="2">
    <source>
        <dbReference type="SAM" id="MobiDB-lite"/>
    </source>
</evidence>
<proteinExistence type="predicted"/>
<dbReference type="EMBL" id="JARBHA010000016">
    <property type="protein sequence ID" value="KAJ9679454.1"/>
    <property type="molecule type" value="Genomic_DNA"/>
</dbReference>
<keyword evidence="3" id="KW-0472">Membrane</keyword>
<keyword evidence="6" id="KW-1185">Reference proteome</keyword>
<dbReference type="PANTHER" id="PTHR33740:SF3">
    <property type="entry name" value="GPI-ANCHORED ADHESIN-LIKE PROTEIN"/>
    <property type="match status" value="1"/>
</dbReference>
<keyword evidence="3" id="KW-1133">Transmembrane helix</keyword>
<dbReference type="PROSITE" id="PS51272">
    <property type="entry name" value="SLH"/>
    <property type="match status" value="1"/>
</dbReference>
<evidence type="ECO:0000313" key="5">
    <source>
        <dbReference type="EMBL" id="KAJ9679454.1"/>
    </source>
</evidence>
<evidence type="ECO:0000256" key="1">
    <source>
        <dbReference type="SAM" id="Coils"/>
    </source>
</evidence>
<accession>A0AA38YZV9</accession>
<evidence type="ECO:0000256" key="3">
    <source>
        <dbReference type="SAM" id="Phobius"/>
    </source>
</evidence>
<dbReference type="PANTHER" id="PTHR33740">
    <property type="entry name" value="GPI-ANCHORED ADHESIN-LIKE PROTEIN"/>
    <property type="match status" value="1"/>
</dbReference>
<feature type="transmembrane region" description="Helical" evidence="3">
    <location>
        <begin position="95"/>
        <end position="116"/>
    </location>
</feature>
<feature type="region of interest" description="Disordered" evidence="2">
    <location>
        <begin position="235"/>
        <end position="272"/>
    </location>
</feature>
<keyword evidence="1" id="KW-0175">Coiled coil</keyword>
<evidence type="ECO:0000259" key="4">
    <source>
        <dbReference type="PROSITE" id="PS51272"/>
    </source>
</evidence>
<feature type="compositionally biased region" description="Low complexity" evidence="2">
    <location>
        <begin position="255"/>
        <end position="268"/>
    </location>
</feature>
<reference evidence="5 6" key="1">
    <citation type="journal article" date="2023" name="BMC Biotechnol.">
        <title>Vitis rotundifolia cv Carlos genome sequencing.</title>
        <authorList>
            <person name="Huff M."/>
            <person name="Hulse-Kemp A."/>
            <person name="Scheffler B."/>
            <person name="Youngblood R."/>
            <person name="Simpson S."/>
            <person name="Babiker E."/>
            <person name="Staton M."/>
        </authorList>
    </citation>
    <scope>NUCLEOTIDE SEQUENCE [LARGE SCALE GENOMIC DNA]</scope>
    <source>
        <tissue evidence="5">Leaf</tissue>
    </source>
</reference>
<feature type="region of interest" description="Disordered" evidence="2">
    <location>
        <begin position="47"/>
        <end position="93"/>
    </location>
</feature>
<protein>
    <recommendedName>
        <fullName evidence="4">SLH domain-containing protein</fullName>
    </recommendedName>
</protein>
<keyword evidence="3" id="KW-0812">Transmembrane</keyword>
<name>A0AA38YZV9_VITRO</name>
<sequence>MASVTTNWSPSSFQLRFSFQCRRSPAVLVRTRVRKLDRQVRVFSVAGDGNGVGRHRDGNSWNSSESKGDDLSGWSGSDGSEQHGKSQKKRWPGGMVGAGVAGVVLVAGLSFAAFSLSKQNPSRPEKQMEAMTIQMEQGILQEDYSLESKTGTDAMPTPSIQEDMSGESPFDDTLVAGDSMSSLPGFCESDIVIDPIDTLSFNYSDASLAVGSSESSQLEENEDALKLVNSSIHDADTTNLNSDDQGGLLGSKGTENSNFSLESSSSSFPRTVDEDHYVHSDKLLNEWKSIPNKSFVDANGTQHPVSDKEYLDLDELQKDVPNKSYVKLRDLNASGIQDPVSDREFFDLDKLQKDIPNKSYVKLRDLNASGIQDPVSDREHLDLEELQDIPNKSYEKLHDLNADREYLGLEELEKGIPNKSYVKLRDLNASGIQHSAPDEEYLDLDELQKDIPNESYVKLRDLNADREYLDLEELEKDIPNKSYVKLHDLNASGIQHSVPDGEYLDLDELQKDIPNKSYVKLRDLNASGSTSSMSALPYPFDYDQDVNLQTKIQRNRSFLESSIAENSFSSAGIPAPSAVSESLKVLPGQVVVPAVVDQVQGQALAALQVLKVIEPDVQPSDLCTRREFARWLVSASSVLSRNTVSKVYPAMYIDNITELAFDDITPEDPDFSSIQGLAEAGLISSKLSRRDLLSFSDEEDQSPFYFSPDSPLSRQDLVSWKMALEKRQLPETEKKVLYQVSGFIDIDNINPDAWPALVADASAGEQGIIALAFGYTRLFQPNKPVTKAQAAIALATGESSDIVSEELARIEAEAMAEKAVAEHSALVDQVEKELNASFEKELSLEREKIDAMEKLAEEARQELEKLRAERNEDNISLIKERAAIESEMEVLIRLRHEVEEQLQSFMSNKVEIAYEKERISKLRKEAESENQEIARLQYELEVERKALSMARAWAEDEAKRAREQAKALEEARDRWEKHGIKVVVDNELREEASAEVTWLDTAKQFSVDGTVIRAENLVDKLNAMGSDLRGKSKDVIDNIVQKIIHLISILRELASKVGTQVTELKDAAVVKAGGSIQELQQNTAEFGLVIKEGTKRVVGDCREGVEKLTQKFKI</sequence>
<dbReference type="InterPro" id="IPR001119">
    <property type="entry name" value="SLH_dom"/>
</dbReference>
<dbReference type="AlphaFoldDB" id="A0AA38YZV9"/>